<name>A0A0W8GAQ5_9ZZZZ</name>
<evidence type="ECO:0000259" key="1">
    <source>
        <dbReference type="Pfam" id="PF04909"/>
    </source>
</evidence>
<dbReference type="AlphaFoldDB" id="A0A0W8GAQ5"/>
<sequence>MRINAHCHVFNFKTFLTDAAKAILVARLNRGGLSKPFAELIANYIEKRLDRATDNRQALGELQDMINTRRRGGLYLWEFLRLGFLPDIAAVTDDLLAKTRDLLDDPQEDGVVTALMMDVISEKESKDDTLFFDQYRQTVEQALRHPGRVLPFVAFNPNRTGRPAGENGLEIVETALKSGACVGVKLYPSLAEHGPAAPGMEDLFALCDAYHAPIVMHCNCGGFAASKATALRCHPGDWKPLLKKYSNVRLDFAHFADEDIFTDPRSAPYRWRVMLLDMIKDPELGGRVYGDVSYQDEPLARAAVRRAYFERLKGYLNDKSLSRNILWGTDYYMIYLSRSNSEYWDMFKYELGDLFAVIAEANPCRFLGLTGDDGKMAANMHRHVTFLSRMQGSPLWEAGSPQAAWLQAALGKMPPPSPAP</sequence>
<dbReference type="GO" id="GO:0016787">
    <property type="term" value="F:hydrolase activity"/>
    <property type="evidence" value="ECO:0007669"/>
    <property type="project" value="InterPro"/>
</dbReference>
<dbReference type="InterPro" id="IPR032466">
    <property type="entry name" value="Metal_Hydrolase"/>
</dbReference>
<feature type="domain" description="Amidohydrolase-related" evidence="1">
    <location>
        <begin position="122"/>
        <end position="369"/>
    </location>
</feature>
<dbReference type="SUPFAM" id="SSF51556">
    <property type="entry name" value="Metallo-dependent hydrolases"/>
    <property type="match status" value="1"/>
</dbReference>
<reference evidence="2" key="1">
    <citation type="journal article" date="2015" name="Proc. Natl. Acad. Sci. U.S.A.">
        <title>Networks of energetic and metabolic interactions define dynamics in microbial communities.</title>
        <authorList>
            <person name="Embree M."/>
            <person name="Liu J.K."/>
            <person name="Al-Bassam M.M."/>
            <person name="Zengler K."/>
        </authorList>
    </citation>
    <scope>NUCLEOTIDE SEQUENCE</scope>
</reference>
<evidence type="ECO:0000313" key="2">
    <source>
        <dbReference type="EMBL" id="KUG29635.1"/>
    </source>
</evidence>
<dbReference type="Pfam" id="PF04909">
    <property type="entry name" value="Amidohydro_2"/>
    <property type="match status" value="1"/>
</dbReference>
<organism evidence="2">
    <name type="scientific">hydrocarbon metagenome</name>
    <dbReference type="NCBI Taxonomy" id="938273"/>
    <lineage>
        <taxon>unclassified sequences</taxon>
        <taxon>metagenomes</taxon>
        <taxon>ecological metagenomes</taxon>
    </lineage>
</organism>
<protein>
    <recommendedName>
        <fullName evidence="1">Amidohydrolase-related domain-containing protein</fullName>
    </recommendedName>
</protein>
<dbReference type="Gene3D" id="3.20.20.140">
    <property type="entry name" value="Metal-dependent hydrolases"/>
    <property type="match status" value="1"/>
</dbReference>
<comment type="caution">
    <text evidence="2">The sequence shown here is derived from an EMBL/GenBank/DDBJ whole genome shotgun (WGS) entry which is preliminary data.</text>
</comment>
<accession>A0A0W8GAQ5</accession>
<dbReference type="EMBL" id="LNQE01000058">
    <property type="protein sequence ID" value="KUG29635.1"/>
    <property type="molecule type" value="Genomic_DNA"/>
</dbReference>
<dbReference type="InterPro" id="IPR006680">
    <property type="entry name" value="Amidohydro-rel"/>
</dbReference>
<gene>
    <name evidence="2" type="ORF">ASZ90_000472</name>
</gene>
<proteinExistence type="predicted"/>